<dbReference type="Pfam" id="PF02321">
    <property type="entry name" value="OEP"/>
    <property type="match status" value="2"/>
</dbReference>
<evidence type="ECO:0000256" key="3">
    <source>
        <dbReference type="SAM" id="MobiDB-lite"/>
    </source>
</evidence>
<dbReference type="NCBIfam" id="TIGR01845">
    <property type="entry name" value="outer_NodT"/>
    <property type="match status" value="1"/>
</dbReference>
<reference evidence="4 5" key="1">
    <citation type="submission" date="2016-10" db="EMBL/GenBank/DDBJ databases">
        <authorList>
            <person name="de Groot N.N."/>
        </authorList>
    </citation>
    <scope>NUCLEOTIDE SEQUENCE [LARGE SCALE GENOMIC DNA]</scope>
    <source>
        <strain evidence="4 5">DSM 22489</strain>
    </source>
</reference>
<comment type="similarity">
    <text evidence="1 2">Belongs to the outer membrane factor (OMF) (TC 1.B.17) family.</text>
</comment>
<keyword evidence="2" id="KW-1134">Transmembrane beta strand</keyword>
<feature type="compositionally biased region" description="Basic and acidic residues" evidence="3">
    <location>
        <begin position="289"/>
        <end position="299"/>
    </location>
</feature>
<keyword evidence="2" id="KW-0564">Palmitate</keyword>
<dbReference type="GO" id="GO:0005886">
    <property type="term" value="C:plasma membrane"/>
    <property type="evidence" value="ECO:0007669"/>
    <property type="project" value="UniProtKB-SubCell"/>
</dbReference>
<comment type="subcellular location">
    <subcellularLocation>
        <location evidence="2">Cell membrane</location>
        <topology evidence="2">Lipid-anchor</topology>
    </subcellularLocation>
</comment>
<dbReference type="InterPro" id="IPR003423">
    <property type="entry name" value="OMP_efflux"/>
</dbReference>
<evidence type="ECO:0000256" key="1">
    <source>
        <dbReference type="ARBA" id="ARBA00007613"/>
    </source>
</evidence>
<sequence length="494" mass="53302">MSSSVKTSHTPHAIAVRKSWWVSREFLALSGFVLVLTLAGCEVGPNYQRPATAVPPTFRGALAPAIDHASLQEPSVADQKWQSVFTDPTLQKLIAEALANNLDLKVAAQRVLEAQAQVGVVRSQQLPTLGAGGSFSALQLPAGLAPSNSDGSKNDFIRGGGFSASAAWNLDFWGLYRRQTEAARAELLQSEWAQRATRATLIQDVATSYFQLRSLDAQLAITQNTIQAREQSLTLTQSLENYGAGSRADTSQAEELLHAARANMPVLRQQIAAQENAISILLGHTPEDVDRGSNIDDQPHPANVPTGLPSDLLERRPDVRQAEAALIAANARIGVAKAQFFPQISLTAMGGAASNQLQGIFSGKNAYWYAAGSLSQPIFEGGRIRSNYKYSQAEQQEMVAQYQKAVLGALRDTSNALTAYQQTQIHREEQARLVSSAAEAVRLARLRYAGGNTSYLEVLTTDTDLYDAQVNLAQASEQQANSLVQLYIALGGGW</sequence>
<dbReference type="PANTHER" id="PTHR30203">
    <property type="entry name" value="OUTER MEMBRANE CATION EFFLUX PROTEIN"/>
    <property type="match status" value="1"/>
</dbReference>
<dbReference type="EMBL" id="FNVA01000004">
    <property type="protein sequence ID" value="SEG36492.1"/>
    <property type="molecule type" value="Genomic_DNA"/>
</dbReference>
<organism evidence="4 5">
    <name type="scientific">Bryocella elongata</name>
    <dbReference type="NCBI Taxonomy" id="863522"/>
    <lineage>
        <taxon>Bacteria</taxon>
        <taxon>Pseudomonadati</taxon>
        <taxon>Acidobacteriota</taxon>
        <taxon>Terriglobia</taxon>
        <taxon>Terriglobales</taxon>
        <taxon>Acidobacteriaceae</taxon>
        <taxon>Bryocella</taxon>
    </lineage>
</organism>
<dbReference type="Proteomes" id="UP000236728">
    <property type="component" value="Unassembled WGS sequence"/>
</dbReference>
<keyword evidence="2" id="KW-0449">Lipoprotein</keyword>
<dbReference type="SUPFAM" id="SSF56954">
    <property type="entry name" value="Outer membrane efflux proteins (OEP)"/>
    <property type="match status" value="1"/>
</dbReference>
<dbReference type="InterPro" id="IPR010131">
    <property type="entry name" value="MdtP/NodT-like"/>
</dbReference>
<keyword evidence="2" id="KW-0472">Membrane</keyword>
<evidence type="ECO:0000313" key="4">
    <source>
        <dbReference type="EMBL" id="SEG36492.1"/>
    </source>
</evidence>
<feature type="region of interest" description="Disordered" evidence="3">
    <location>
        <begin position="289"/>
        <end position="310"/>
    </location>
</feature>
<gene>
    <name evidence="4" type="ORF">SAMN05421819_2698</name>
</gene>
<dbReference type="PANTHER" id="PTHR30203:SF33">
    <property type="entry name" value="BLR4455 PROTEIN"/>
    <property type="match status" value="1"/>
</dbReference>
<proteinExistence type="inferred from homology"/>
<protein>
    <submittedName>
        <fullName evidence="4">Outer membrane protein, multidrug efflux system</fullName>
    </submittedName>
</protein>
<evidence type="ECO:0000313" key="5">
    <source>
        <dbReference type="Proteomes" id="UP000236728"/>
    </source>
</evidence>
<name>A0A1H5ZJS3_9BACT</name>
<dbReference type="AlphaFoldDB" id="A0A1H5ZJS3"/>
<dbReference type="Gene3D" id="2.20.200.10">
    <property type="entry name" value="Outer membrane efflux proteins (OEP)"/>
    <property type="match status" value="1"/>
</dbReference>
<evidence type="ECO:0000256" key="2">
    <source>
        <dbReference type="RuleBase" id="RU362097"/>
    </source>
</evidence>
<accession>A0A1H5ZJS3</accession>
<dbReference type="Gene3D" id="1.20.1600.10">
    <property type="entry name" value="Outer membrane efflux proteins (OEP)"/>
    <property type="match status" value="1"/>
</dbReference>
<dbReference type="GO" id="GO:0015562">
    <property type="term" value="F:efflux transmembrane transporter activity"/>
    <property type="evidence" value="ECO:0007669"/>
    <property type="project" value="InterPro"/>
</dbReference>
<keyword evidence="2" id="KW-0812">Transmembrane</keyword>
<keyword evidence="5" id="KW-1185">Reference proteome</keyword>
<dbReference type="OrthoDB" id="9783163at2"/>